<sequence length="368" mass="40801">MLAASHFNLGTILWLPKQKDIPDFDELHPHNTVPDRCFGHPILIIGLNKSTGCATVLILTSFGESVKIFEKIKYRHHQPDGYVPIEPAHRLYPGTPTLQLCSSQRLARDNWAYLKEPHRCPKAWLEETWADNWIFPASSRVVAHSSLHSLAVYATSKGFDPRVYKLLKRQTEPTPVAYPKSSPVRVNDPTNSHRTAPTPTPYSQAGPVHVNIQPSTYNTVPATDSRCAVCPSVPSYLPIPEPNIRQWWTPSESTSLLPQANHRPRPVADPYRRVRSEEPGSEGERPSRVGLVCSLLLFLGLIGGFTWGGYIVVTWIIAVCRDTIGPNVNAVAGKVATSAINVWTGLCGLGPALSALWERLTVFIRGLF</sequence>
<evidence type="ECO:0000256" key="1">
    <source>
        <dbReference type="SAM" id="MobiDB-lite"/>
    </source>
</evidence>
<dbReference type="PANTHER" id="PTHR37048:SF2">
    <property type="entry name" value="QUESTIONABLE PROTEIN"/>
    <property type="match status" value="1"/>
</dbReference>
<dbReference type="EMBL" id="MCFA01000004">
    <property type="protein sequence ID" value="ORY19039.1"/>
    <property type="molecule type" value="Genomic_DNA"/>
</dbReference>
<evidence type="ECO:0000313" key="3">
    <source>
        <dbReference type="EMBL" id="ORY19039.1"/>
    </source>
</evidence>
<name>A0A1Y2A941_9PLEO</name>
<protein>
    <submittedName>
        <fullName evidence="3">Uncharacterized protein</fullName>
    </submittedName>
</protein>
<comment type="caution">
    <text evidence="3">The sequence shown here is derived from an EMBL/GenBank/DDBJ whole genome shotgun (WGS) entry which is preliminary data.</text>
</comment>
<organism evidence="3 4">
    <name type="scientific">Clohesyomyces aquaticus</name>
    <dbReference type="NCBI Taxonomy" id="1231657"/>
    <lineage>
        <taxon>Eukaryota</taxon>
        <taxon>Fungi</taxon>
        <taxon>Dikarya</taxon>
        <taxon>Ascomycota</taxon>
        <taxon>Pezizomycotina</taxon>
        <taxon>Dothideomycetes</taxon>
        <taxon>Pleosporomycetidae</taxon>
        <taxon>Pleosporales</taxon>
        <taxon>Lindgomycetaceae</taxon>
        <taxon>Clohesyomyces</taxon>
    </lineage>
</organism>
<feature type="region of interest" description="Disordered" evidence="1">
    <location>
        <begin position="255"/>
        <end position="286"/>
    </location>
</feature>
<feature type="transmembrane region" description="Helical" evidence="2">
    <location>
        <begin position="295"/>
        <end position="318"/>
    </location>
</feature>
<dbReference type="OrthoDB" id="3798057at2759"/>
<proteinExistence type="predicted"/>
<dbReference type="PANTHER" id="PTHR37048">
    <property type="entry name" value="QUESTIONABLE PROTEIN"/>
    <property type="match status" value="1"/>
</dbReference>
<evidence type="ECO:0000256" key="2">
    <source>
        <dbReference type="SAM" id="Phobius"/>
    </source>
</evidence>
<accession>A0A1Y2A941</accession>
<dbReference type="Proteomes" id="UP000193144">
    <property type="component" value="Unassembled WGS sequence"/>
</dbReference>
<feature type="compositionally biased region" description="Basic and acidic residues" evidence="1">
    <location>
        <begin position="270"/>
        <end position="286"/>
    </location>
</feature>
<keyword evidence="4" id="KW-1185">Reference proteome</keyword>
<feature type="region of interest" description="Disordered" evidence="1">
    <location>
        <begin position="174"/>
        <end position="207"/>
    </location>
</feature>
<gene>
    <name evidence="3" type="ORF">BCR34DRAFT_595865</name>
</gene>
<keyword evidence="2" id="KW-1133">Transmembrane helix</keyword>
<keyword evidence="2" id="KW-0812">Transmembrane</keyword>
<reference evidence="3 4" key="1">
    <citation type="submission" date="2016-07" db="EMBL/GenBank/DDBJ databases">
        <title>Pervasive Adenine N6-methylation of Active Genes in Fungi.</title>
        <authorList>
            <consortium name="DOE Joint Genome Institute"/>
            <person name="Mondo S.J."/>
            <person name="Dannebaum R.O."/>
            <person name="Kuo R.C."/>
            <person name="Labutti K."/>
            <person name="Haridas S."/>
            <person name="Kuo A."/>
            <person name="Salamov A."/>
            <person name="Ahrendt S.R."/>
            <person name="Lipzen A."/>
            <person name="Sullivan W."/>
            <person name="Andreopoulos W.B."/>
            <person name="Clum A."/>
            <person name="Lindquist E."/>
            <person name="Daum C."/>
            <person name="Ramamoorthy G.K."/>
            <person name="Gryganskyi A."/>
            <person name="Culley D."/>
            <person name="Magnuson J.K."/>
            <person name="James T.Y."/>
            <person name="O'Malley M.A."/>
            <person name="Stajich J.E."/>
            <person name="Spatafora J.W."/>
            <person name="Visel A."/>
            <person name="Grigoriev I.V."/>
        </authorList>
    </citation>
    <scope>NUCLEOTIDE SEQUENCE [LARGE SCALE GENOMIC DNA]</scope>
    <source>
        <strain evidence="3 4">CBS 115471</strain>
    </source>
</reference>
<evidence type="ECO:0000313" key="4">
    <source>
        <dbReference type="Proteomes" id="UP000193144"/>
    </source>
</evidence>
<feature type="compositionally biased region" description="Polar residues" evidence="1">
    <location>
        <begin position="188"/>
        <end position="203"/>
    </location>
</feature>
<keyword evidence="2" id="KW-0472">Membrane</keyword>
<dbReference type="AlphaFoldDB" id="A0A1Y2A941"/>